<accession>A0AAQ3U5C8</accession>
<keyword evidence="1" id="KW-0378">Hydrolase</keyword>
<dbReference type="Gene3D" id="3.40.50.300">
    <property type="entry name" value="P-loop containing nucleotide triphosphate hydrolases"/>
    <property type="match status" value="1"/>
</dbReference>
<dbReference type="GO" id="GO:0043139">
    <property type="term" value="F:5'-3' DNA helicase activity"/>
    <property type="evidence" value="ECO:0007669"/>
    <property type="project" value="UniProtKB-EC"/>
</dbReference>
<protein>
    <recommendedName>
        <fullName evidence="1">ATP-dependent DNA helicase</fullName>
        <ecNumber evidence="1">5.6.2.3</ecNumber>
    </recommendedName>
</protein>
<keyword evidence="1" id="KW-0547">Nucleotide-binding</keyword>
<dbReference type="GO" id="GO:0000723">
    <property type="term" value="P:telomere maintenance"/>
    <property type="evidence" value="ECO:0007669"/>
    <property type="project" value="InterPro"/>
</dbReference>
<dbReference type="Pfam" id="PF05970">
    <property type="entry name" value="PIF1"/>
    <property type="match status" value="1"/>
</dbReference>
<dbReference type="GO" id="GO:0016787">
    <property type="term" value="F:hydrolase activity"/>
    <property type="evidence" value="ECO:0007669"/>
    <property type="project" value="UniProtKB-KW"/>
</dbReference>
<dbReference type="GO" id="GO:0006281">
    <property type="term" value="P:DNA repair"/>
    <property type="evidence" value="ECO:0007669"/>
    <property type="project" value="UniProtKB-KW"/>
</dbReference>
<evidence type="ECO:0000313" key="5">
    <source>
        <dbReference type="Proteomes" id="UP001341281"/>
    </source>
</evidence>
<dbReference type="PANTHER" id="PTHR10492:SF90">
    <property type="entry name" value="ATP-DEPENDENT DNA HELICASE"/>
    <property type="match status" value="1"/>
</dbReference>
<evidence type="ECO:0000259" key="3">
    <source>
        <dbReference type="Pfam" id="PF21530"/>
    </source>
</evidence>
<reference evidence="4 5" key="1">
    <citation type="submission" date="2024-02" db="EMBL/GenBank/DDBJ databases">
        <title>High-quality chromosome-scale genome assembly of Pensacola bahiagrass (Paspalum notatum Flugge var. saurae).</title>
        <authorList>
            <person name="Vega J.M."/>
            <person name="Podio M."/>
            <person name="Orjuela J."/>
            <person name="Siena L.A."/>
            <person name="Pessino S.C."/>
            <person name="Combes M.C."/>
            <person name="Mariac C."/>
            <person name="Albertini E."/>
            <person name="Pupilli F."/>
            <person name="Ortiz J.P.A."/>
            <person name="Leblanc O."/>
        </authorList>
    </citation>
    <scope>NUCLEOTIDE SEQUENCE [LARGE SCALE GENOMIC DNA]</scope>
    <source>
        <strain evidence="4">R1</strain>
        <tissue evidence="4">Leaf</tissue>
    </source>
</reference>
<comment type="similarity">
    <text evidence="1">Belongs to the helicase family.</text>
</comment>
<evidence type="ECO:0000259" key="2">
    <source>
        <dbReference type="Pfam" id="PF05970"/>
    </source>
</evidence>
<feature type="domain" description="DNA helicase Pif1-like DEAD-box helicase" evidence="2">
    <location>
        <begin position="52"/>
        <end position="225"/>
    </location>
</feature>
<dbReference type="InterPro" id="IPR049163">
    <property type="entry name" value="Pif1-like_2B_dom"/>
</dbReference>
<evidence type="ECO:0000256" key="1">
    <source>
        <dbReference type="RuleBase" id="RU363044"/>
    </source>
</evidence>
<dbReference type="InterPro" id="IPR027417">
    <property type="entry name" value="P-loop_NTPase"/>
</dbReference>
<dbReference type="EMBL" id="CP144751">
    <property type="protein sequence ID" value="WVZ85204.1"/>
    <property type="molecule type" value="Genomic_DNA"/>
</dbReference>
<keyword evidence="1" id="KW-0234">DNA repair</keyword>
<dbReference type="GO" id="GO:0005524">
    <property type="term" value="F:ATP binding"/>
    <property type="evidence" value="ECO:0007669"/>
    <property type="project" value="UniProtKB-KW"/>
</dbReference>
<keyword evidence="1" id="KW-0347">Helicase</keyword>
<keyword evidence="1" id="KW-0227">DNA damage</keyword>
<dbReference type="InterPro" id="IPR010285">
    <property type="entry name" value="DNA_helicase_pif1-like_DEAD"/>
</dbReference>
<dbReference type="Proteomes" id="UP001341281">
    <property type="component" value="Chromosome 07"/>
</dbReference>
<organism evidence="4 5">
    <name type="scientific">Paspalum notatum var. saurae</name>
    <dbReference type="NCBI Taxonomy" id="547442"/>
    <lineage>
        <taxon>Eukaryota</taxon>
        <taxon>Viridiplantae</taxon>
        <taxon>Streptophyta</taxon>
        <taxon>Embryophyta</taxon>
        <taxon>Tracheophyta</taxon>
        <taxon>Spermatophyta</taxon>
        <taxon>Magnoliopsida</taxon>
        <taxon>Liliopsida</taxon>
        <taxon>Poales</taxon>
        <taxon>Poaceae</taxon>
        <taxon>PACMAD clade</taxon>
        <taxon>Panicoideae</taxon>
        <taxon>Andropogonodae</taxon>
        <taxon>Paspaleae</taxon>
        <taxon>Paspalinae</taxon>
        <taxon>Paspalum</taxon>
    </lineage>
</organism>
<feature type="domain" description="DNA helicase Pif1-like 2B" evidence="3">
    <location>
        <begin position="329"/>
        <end position="356"/>
    </location>
</feature>
<sequence>MFANNGLSMAQFNLPSLGVLSGHDTTNRLILEELSYDRNMLLADSIHYSNTINSEQQAIYKDVIDRVSKKDSFWYFISGHGGTGKTFLWNAILAMLRLEGHIVLTVASCGRTAHSRFKIPLDIQQTSLCGIGRGTMLAGIICRTSLIIWDEAPMTNKCCFEALDRTFCDILSIADASNSSLPFDGKPILFGGDFRQVLPVVEGGGSGDIVNASLLGSYLWKHVTVGEARLPAIAKHTHIQKEWITITQEFLLLPAGPKILAICECIYKYFHMLYSSISYLAERCIVCPTNAVVDEINSFMVDRVPGPSREYLSFDSIANSFEQLSDFSIGVLVVLLRNINQSIGLCNGTRILIERLGDLVLEGRIMIGNHVGESVCIPRIVLNGKSSKWPFILQCRPYPVRVCYAMTINKCQGQTLYDWTVSRVSSREGLKILIEDVDGERVETTKNIVYQ</sequence>
<dbReference type="AlphaFoldDB" id="A0AAQ3U5C8"/>
<evidence type="ECO:0000313" key="4">
    <source>
        <dbReference type="EMBL" id="WVZ85204.1"/>
    </source>
</evidence>
<gene>
    <name evidence="4" type="ORF">U9M48_032154</name>
</gene>
<comment type="catalytic activity">
    <reaction evidence="1">
        <text>ATP + H2O = ADP + phosphate + H(+)</text>
        <dbReference type="Rhea" id="RHEA:13065"/>
        <dbReference type="ChEBI" id="CHEBI:15377"/>
        <dbReference type="ChEBI" id="CHEBI:15378"/>
        <dbReference type="ChEBI" id="CHEBI:30616"/>
        <dbReference type="ChEBI" id="CHEBI:43474"/>
        <dbReference type="ChEBI" id="CHEBI:456216"/>
        <dbReference type="EC" id="5.6.2.3"/>
    </reaction>
</comment>
<dbReference type="Pfam" id="PF21530">
    <property type="entry name" value="Pif1_2B_dom"/>
    <property type="match status" value="1"/>
</dbReference>
<dbReference type="SUPFAM" id="SSF52540">
    <property type="entry name" value="P-loop containing nucleoside triphosphate hydrolases"/>
    <property type="match status" value="2"/>
</dbReference>
<dbReference type="PANTHER" id="PTHR10492">
    <property type="match status" value="1"/>
</dbReference>
<name>A0AAQ3U5C8_PASNO</name>
<comment type="cofactor">
    <cofactor evidence="1">
        <name>Mg(2+)</name>
        <dbReference type="ChEBI" id="CHEBI:18420"/>
    </cofactor>
</comment>
<dbReference type="EC" id="5.6.2.3" evidence="1"/>
<keyword evidence="1" id="KW-0233">DNA recombination</keyword>
<proteinExistence type="inferred from homology"/>
<keyword evidence="5" id="KW-1185">Reference proteome</keyword>
<dbReference type="GO" id="GO:0006310">
    <property type="term" value="P:DNA recombination"/>
    <property type="evidence" value="ECO:0007669"/>
    <property type="project" value="UniProtKB-KW"/>
</dbReference>
<keyword evidence="1" id="KW-0067">ATP-binding</keyword>
<feature type="non-terminal residue" evidence="4">
    <location>
        <position position="451"/>
    </location>
</feature>